<dbReference type="PANTHER" id="PTHR46599">
    <property type="entry name" value="PIGGYBAC TRANSPOSABLE ELEMENT-DERIVED PROTEIN 4"/>
    <property type="match status" value="1"/>
</dbReference>
<feature type="region of interest" description="Disordered" evidence="1">
    <location>
        <begin position="164"/>
        <end position="188"/>
    </location>
</feature>
<feature type="domain" description="PiggyBac transposable element-derived protein" evidence="2">
    <location>
        <begin position="1"/>
        <end position="49"/>
    </location>
</feature>
<accession>A0AA40I114</accession>
<evidence type="ECO:0000313" key="3">
    <source>
        <dbReference type="EMBL" id="KAK1341005.1"/>
    </source>
</evidence>
<evidence type="ECO:0000313" key="4">
    <source>
        <dbReference type="Proteomes" id="UP001177744"/>
    </source>
</evidence>
<organism evidence="3 4">
    <name type="scientific">Cnephaeus nilssonii</name>
    <name type="common">Northern bat</name>
    <name type="synonym">Eptesicus nilssonii</name>
    <dbReference type="NCBI Taxonomy" id="3371016"/>
    <lineage>
        <taxon>Eukaryota</taxon>
        <taxon>Metazoa</taxon>
        <taxon>Chordata</taxon>
        <taxon>Craniata</taxon>
        <taxon>Vertebrata</taxon>
        <taxon>Euteleostomi</taxon>
        <taxon>Mammalia</taxon>
        <taxon>Eutheria</taxon>
        <taxon>Laurasiatheria</taxon>
        <taxon>Chiroptera</taxon>
        <taxon>Yangochiroptera</taxon>
        <taxon>Vespertilionidae</taxon>
        <taxon>Cnephaeus</taxon>
    </lineage>
</organism>
<evidence type="ECO:0000259" key="2">
    <source>
        <dbReference type="Pfam" id="PF13843"/>
    </source>
</evidence>
<dbReference type="Proteomes" id="UP001177744">
    <property type="component" value="Unassembled WGS sequence"/>
</dbReference>
<keyword evidence="4" id="KW-1185">Reference proteome</keyword>
<protein>
    <recommendedName>
        <fullName evidence="2">PiggyBac transposable element-derived protein domain-containing protein</fullName>
    </recommendedName>
</protein>
<dbReference type="InterPro" id="IPR029526">
    <property type="entry name" value="PGBD"/>
</dbReference>
<reference evidence="3" key="1">
    <citation type="submission" date="2023-06" db="EMBL/GenBank/DDBJ databases">
        <title>Reference genome for the Northern bat (Eptesicus nilssonii), a most northern bat species.</title>
        <authorList>
            <person name="Laine V.N."/>
            <person name="Pulliainen A.T."/>
            <person name="Lilley T.M."/>
        </authorList>
    </citation>
    <scope>NUCLEOTIDE SEQUENCE</scope>
    <source>
        <strain evidence="3">BLF_Eptnil</strain>
        <tissue evidence="3">Kidney</tissue>
    </source>
</reference>
<name>A0AA40I114_CNENI</name>
<evidence type="ECO:0000256" key="1">
    <source>
        <dbReference type="SAM" id="MobiDB-lite"/>
    </source>
</evidence>
<proteinExistence type="predicted"/>
<dbReference type="EMBL" id="JAULJE010000007">
    <property type="protein sequence ID" value="KAK1341005.1"/>
    <property type="molecule type" value="Genomic_DNA"/>
</dbReference>
<dbReference type="AlphaFoldDB" id="A0AA40I114"/>
<sequence length="188" mass="21638">MLCESKTGYICNMEIYTGEGKKLNDSILSLLQPYLELGHHIHQDNCYNSDKREVRIISTIHDASSCKTEKTNRHTGEEIKKPVSIVQYNNCMQGVDLADQYLSTYSIHRKTIKWTKKVVLYLVNCGLFKSFRIYQVLNPESQVRYKDFLLTVATEWISSQVDKCADPEFSSPNPSDVRSTRAPQKDHP</sequence>
<feature type="domain" description="PiggyBac transposable element-derived protein" evidence="2">
    <location>
        <begin position="50"/>
        <end position="127"/>
    </location>
</feature>
<dbReference type="Pfam" id="PF13843">
    <property type="entry name" value="DDE_Tnp_1_7"/>
    <property type="match status" value="2"/>
</dbReference>
<gene>
    <name evidence="3" type="ORF">QTO34_017405</name>
</gene>
<dbReference type="PANTHER" id="PTHR46599:SF3">
    <property type="entry name" value="PIGGYBAC TRANSPOSABLE ELEMENT-DERIVED PROTEIN 4"/>
    <property type="match status" value="1"/>
</dbReference>
<comment type="caution">
    <text evidence="3">The sequence shown here is derived from an EMBL/GenBank/DDBJ whole genome shotgun (WGS) entry which is preliminary data.</text>
</comment>